<feature type="domain" description="PPM-type phosphatase" evidence="2">
    <location>
        <begin position="397"/>
        <end position="653"/>
    </location>
</feature>
<dbReference type="SMART" id="SM00331">
    <property type="entry name" value="PP2C_SIG"/>
    <property type="match status" value="1"/>
</dbReference>
<proteinExistence type="predicted"/>
<dbReference type="NCBIfam" id="NF011149">
    <property type="entry name" value="PRK14559.1"/>
    <property type="match status" value="1"/>
</dbReference>
<organism evidence="3 4">
    <name type="scientific">Leptolyngbya iicbica LK</name>
    <dbReference type="NCBI Taxonomy" id="2294035"/>
    <lineage>
        <taxon>Bacteria</taxon>
        <taxon>Bacillati</taxon>
        <taxon>Cyanobacteriota</taxon>
        <taxon>Cyanophyceae</taxon>
        <taxon>Leptolyngbyales</taxon>
        <taxon>Leptolyngbyaceae</taxon>
        <taxon>Leptolyngbya group</taxon>
        <taxon>Leptolyngbya</taxon>
        <taxon>Leptolyngbya iicbica</taxon>
    </lineage>
</organism>
<dbReference type="SUPFAM" id="SSF81606">
    <property type="entry name" value="PP2C-like"/>
    <property type="match status" value="1"/>
</dbReference>
<protein>
    <submittedName>
        <fullName evidence="3">Serine/threonine phosphatase</fullName>
    </submittedName>
</protein>
<accession>A0A4Q7E3G8</accession>
<evidence type="ECO:0000259" key="2">
    <source>
        <dbReference type="PROSITE" id="PS51746"/>
    </source>
</evidence>
<sequence>MFVCPHCQSENPLQNRFCQQCGKALRELQAIVMPIAPPRETAPSEAVSTHSKTAVSPSATAVATVATLFTPQNRLKDQERYQLRQPTDADKPLNADVTILSILDCEPAADSPLVEFLENAPDDLDQAAIDELIPPLAFPYWELQESLYPVVPELQAAWQIENYAITVIEDRTSWRTLTDLASAGVVEPLELVHWLYEIIALWMTLSPFAAETSVLAPDNLRVDDDQVVCLQRLIFNPDETPPSLETLGQLWQTWLTQSSLPQLEPLEDLVTDLVAGLLDDPTTVQTRLIEIADRLSEPTSAAEPAVETAPSTTTTLPLAATDTPGETVAALSIEEIAAEAKASAADSPLLLVEDLLLGAELDDAANSSPEAESASEEGGLGDLPTMALPMKLHRLDDAGRTHVGRQRAHNEDSFFAHTQVQRLNSPAGAQVTARGLYILCDGMGGHSGGEVASQLAVDSLKEYFAEHWQADLPDEEVIRTGILNANQAIFDQNESEERAGNARMGTTLVMVLVNDHQVAVAHVGDSRLYGLTRQELTQITVDHEVGQREINRGVEPAIAYARPDAYQLTQALGPRSNQEIAPTITYLTISQDTLFVLCSDGLSDNELLENHVESHLKPLMRTKVDLDDGVADLIDLANEHNGHDNITAIVVRLKLRPNLNAIADSE</sequence>
<keyword evidence="4" id="KW-1185">Reference proteome</keyword>
<dbReference type="PROSITE" id="PS51746">
    <property type="entry name" value="PPM_2"/>
    <property type="match status" value="1"/>
</dbReference>
<gene>
    <name evidence="3" type="ORF">DYY88_17965</name>
</gene>
<evidence type="ECO:0000256" key="1">
    <source>
        <dbReference type="SAM" id="MobiDB-lite"/>
    </source>
</evidence>
<dbReference type="OrthoDB" id="500607at2"/>
<dbReference type="Gene3D" id="3.60.40.10">
    <property type="entry name" value="PPM-type phosphatase domain"/>
    <property type="match status" value="1"/>
</dbReference>
<evidence type="ECO:0000313" key="3">
    <source>
        <dbReference type="EMBL" id="RZM76552.1"/>
    </source>
</evidence>
<dbReference type="Pfam" id="PF13672">
    <property type="entry name" value="PP2C_2"/>
    <property type="match status" value="1"/>
</dbReference>
<dbReference type="Proteomes" id="UP000292459">
    <property type="component" value="Unassembled WGS sequence"/>
</dbReference>
<reference evidence="3 4" key="1">
    <citation type="submission" date="2018-11" db="EMBL/GenBank/DDBJ databases">
        <title>Whole genome sequencing of an environmental sample.</title>
        <authorList>
            <person name="Sarangi A.N."/>
            <person name="Singh D."/>
            <person name="Tripathy S."/>
        </authorList>
    </citation>
    <scope>NUCLEOTIDE SEQUENCE [LARGE SCALE GENOMIC DNA]</scope>
    <source>
        <strain evidence="3 4">Lakshadweep</strain>
    </source>
</reference>
<evidence type="ECO:0000313" key="4">
    <source>
        <dbReference type="Proteomes" id="UP000292459"/>
    </source>
</evidence>
<dbReference type="GO" id="GO:0004722">
    <property type="term" value="F:protein serine/threonine phosphatase activity"/>
    <property type="evidence" value="ECO:0007669"/>
    <property type="project" value="InterPro"/>
</dbReference>
<feature type="region of interest" description="Disordered" evidence="1">
    <location>
        <begin position="364"/>
        <end position="383"/>
    </location>
</feature>
<dbReference type="InterPro" id="IPR001932">
    <property type="entry name" value="PPM-type_phosphatase-like_dom"/>
</dbReference>
<dbReference type="EMBL" id="QVFV01000005">
    <property type="protein sequence ID" value="RZM76552.1"/>
    <property type="molecule type" value="Genomic_DNA"/>
</dbReference>
<comment type="caution">
    <text evidence="3">The sequence shown here is derived from an EMBL/GenBank/DDBJ whole genome shotgun (WGS) entry which is preliminary data.</text>
</comment>
<dbReference type="InterPro" id="IPR036457">
    <property type="entry name" value="PPM-type-like_dom_sf"/>
</dbReference>
<dbReference type="SMART" id="SM00332">
    <property type="entry name" value="PP2Cc"/>
    <property type="match status" value="1"/>
</dbReference>
<dbReference type="CDD" id="cd00143">
    <property type="entry name" value="PP2Cc"/>
    <property type="match status" value="1"/>
</dbReference>
<dbReference type="PANTHER" id="PTHR47992">
    <property type="entry name" value="PROTEIN PHOSPHATASE"/>
    <property type="match status" value="1"/>
</dbReference>
<feature type="compositionally biased region" description="Low complexity" evidence="1">
    <location>
        <begin position="297"/>
        <end position="315"/>
    </location>
</feature>
<name>A0A4Q7E3G8_9CYAN</name>
<feature type="region of interest" description="Disordered" evidence="1">
    <location>
        <begin position="295"/>
        <end position="315"/>
    </location>
</feature>
<dbReference type="InterPro" id="IPR015655">
    <property type="entry name" value="PP2C"/>
</dbReference>
<dbReference type="AlphaFoldDB" id="A0A4Q7E3G8"/>